<evidence type="ECO:0000313" key="3">
    <source>
        <dbReference type="Proteomes" id="UP001180081"/>
    </source>
</evidence>
<protein>
    <submittedName>
        <fullName evidence="2">Imm43 family immunity protein</fullName>
    </submittedName>
</protein>
<feature type="domain" description="Immunity protein 43" evidence="1">
    <location>
        <begin position="7"/>
        <end position="192"/>
    </location>
</feature>
<reference evidence="2" key="1">
    <citation type="journal article" date="2014" name="Int. J. Syst. Evol. Microbiol.">
        <title>Complete genome of a new Firmicutes species belonging to the dominant human colonic microbiota ('Ruminococcus bicirculans') reveals two chromosomes and a selective capacity to utilize plant glucans.</title>
        <authorList>
            <consortium name="NISC Comparative Sequencing Program"/>
            <person name="Wegmann U."/>
            <person name="Louis P."/>
            <person name="Goesmann A."/>
            <person name="Henrissat B."/>
            <person name="Duncan S.H."/>
            <person name="Flint H.J."/>
        </authorList>
    </citation>
    <scope>NUCLEOTIDE SEQUENCE</scope>
    <source>
        <strain evidence="2">CECT 7703</strain>
    </source>
</reference>
<accession>A0ABT8B1F4</accession>
<gene>
    <name evidence="2" type="ORF">QWZ03_04075</name>
</gene>
<dbReference type="RefSeq" id="WP_290331581.1">
    <property type="nucleotide sequence ID" value="NZ_JAUFPU010000004.1"/>
</dbReference>
<reference evidence="2" key="2">
    <citation type="submission" date="2023-06" db="EMBL/GenBank/DDBJ databases">
        <authorList>
            <person name="Lucena T."/>
            <person name="Sun Q."/>
        </authorList>
    </citation>
    <scope>NUCLEOTIDE SEQUENCE</scope>
    <source>
        <strain evidence="2">CECT 7703</strain>
    </source>
</reference>
<comment type="caution">
    <text evidence="2">The sequence shown here is derived from an EMBL/GenBank/DDBJ whole genome shotgun (WGS) entry which is preliminary data.</text>
</comment>
<dbReference type="Pfam" id="PF15570">
    <property type="entry name" value="Imm43"/>
    <property type="match status" value="1"/>
</dbReference>
<dbReference type="InterPro" id="IPR029079">
    <property type="entry name" value="Imm43"/>
</dbReference>
<proteinExistence type="predicted"/>
<evidence type="ECO:0000259" key="1">
    <source>
        <dbReference type="Pfam" id="PF15570"/>
    </source>
</evidence>
<name>A0ABT8B1F4_9NEIS</name>
<dbReference type="Proteomes" id="UP001180081">
    <property type="component" value="Unassembled WGS sequence"/>
</dbReference>
<dbReference type="EMBL" id="JAUFPU010000004">
    <property type="protein sequence ID" value="MDN3575946.1"/>
    <property type="molecule type" value="Genomic_DNA"/>
</dbReference>
<keyword evidence="3" id="KW-1185">Reference proteome</keyword>
<evidence type="ECO:0000313" key="2">
    <source>
        <dbReference type="EMBL" id="MDN3575946.1"/>
    </source>
</evidence>
<organism evidence="2 3">
    <name type="scientific">Chitinimonas viridis</name>
    <dbReference type="NCBI Taxonomy" id="664880"/>
    <lineage>
        <taxon>Bacteria</taxon>
        <taxon>Pseudomonadati</taxon>
        <taxon>Pseudomonadota</taxon>
        <taxon>Betaproteobacteria</taxon>
        <taxon>Neisseriales</taxon>
        <taxon>Chitinibacteraceae</taxon>
        <taxon>Chitinimonas</taxon>
    </lineage>
</organism>
<sequence>MYYVFERKEGVGRPVFINGMLHEKFIEGGANVAMEYDWNFAAPPDLPAKLPEKLVLISKDKKYAFDLASDFNGQIISARLLSLMMPFGLEDWEISSLTVVNQKGVSIVDQDYFFIRLPITKLQKDIVDIEKSKLDVRKNGEIKKIWDLAIQSRSLPNIFMSNEISLINVIFIGSEVAEKLQTVRLHGFNIVPASQAGVIKPA</sequence>